<dbReference type="EMBL" id="RPOH01000010">
    <property type="protein sequence ID" value="RPH30236.1"/>
    <property type="molecule type" value="Genomic_DNA"/>
</dbReference>
<keyword evidence="2" id="KW-1185">Reference proteome</keyword>
<comment type="caution">
    <text evidence="1">The sequence shown here is derived from an EMBL/GenBank/DDBJ whole genome shotgun (WGS) entry which is preliminary data.</text>
</comment>
<proteinExistence type="predicted"/>
<dbReference type="Proteomes" id="UP000268615">
    <property type="component" value="Unassembled WGS sequence"/>
</dbReference>
<evidence type="ECO:0000313" key="2">
    <source>
        <dbReference type="Proteomes" id="UP000268615"/>
    </source>
</evidence>
<dbReference type="RefSeq" id="WP_124022862.1">
    <property type="nucleotide sequence ID" value="NZ_RPOH01000010.1"/>
</dbReference>
<protein>
    <submittedName>
        <fullName evidence="1">Uncharacterized protein</fullName>
    </submittedName>
</protein>
<name>A0A3N5EEF9_9ENTR</name>
<dbReference type="AlphaFoldDB" id="A0A3N5EEF9"/>
<organism evidence="1 2">
    <name type="scientific">Buttiauxella warmboldiae</name>
    <dbReference type="NCBI Taxonomy" id="82993"/>
    <lineage>
        <taxon>Bacteria</taxon>
        <taxon>Pseudomonadati</taxon>
        <taxon>Pseudomonadota</taxon>
        <taxon>Gammaproteobacteria</taxon>
        <taxon>Enterobacterales</taxon>
        <taxon>Enterobacteriaceae</taxon>
        <taxon>Buttiauxella</taxon>
    </lineage>
</organism>
<sequence length="96" mass="10826">MPLFDKMPSLMPVVITQDVWQCAVDFPDEPEQMEERLSNLLLSALLTLRTAGPAREKIIFTMYCQPPRADIKAPVSLPLYLTRASHHFLISLASQA</sequence>
<accession>A0A3N5EEF9</accession>
<reference evidence="1 2" key="1">
    <citation type="submission" date="2018-11" db="EMBL/GenBank/DDBJ databases">
        <title>Draft genome sequence of Buttiauxella warmboldiae CCUG 35512.</title>
        <authorList>
            <person name="Salva-Serra F."/>
            <person name="Marathe N."/>
            <person name="Moore E."/>
            <person name="Svensson L."/>
            <person name="Engstrom-Jakobsson H."/>
        </authorList>
    </citation>
    <scope>NUCLEOTIDE SEQUENCE [LARGE SCALE GENOMIC DNA]</scope>
    <source>
        <strain evidence="1 2">CCUG 35512</strain>
    </source>
</reference>
<evidence type="ECO:0000313" key="1">
    <source>
        <dbReference type="EMBL" id="RPH30236.1"/>
    </source>
</evidence>
<gene>
    <name evidence="1" type="ORF">EHN07_03800</name>
</gene>
<dbReference type="OrthoDB" id="9871139at2"/>